<evidence type="ECO:0000313" key="3">
    <source>
        <dbReference type="Proteomes" id="UP000593567"/>
    </source>
</evidence>
<protein>
    <submittedName>
        <fullName evidence="2">Uncharacterized protein</fullName>
    </submittedName>
</protein>
<comment type="caution">
    <text evidence="2">The sequence shown here is derived from an EMBL/GenBank/DDBJ whole genome shotgun (WGS) entry which is preliminary data.</text>
</comment>
<organism evidence="2 3">
    <name type="scientific">Bugula neritina</name>
    <name type="common">Brown bryozoan</name>
    <name type="synonym">Sertularia neritina</name>
    <dbReference type="NCBI Taxonomy" id="10212"/>
    <lineage>
        <taxon>Eukaryota</taxon>
        <taxon>Metazoa</taxon>
        <taxon>Spiralia</taxon>
        <taxon>Lophotrochozoa</taxon>
        <taxon>Bryozoa</taxon>
        <taxon>Gymnolaemata</taxon>
        <taxon>Cheilostomatida</taxon>
        <taxon>Flustrina</taxon>
        <taxon>Buguloidea</taxon>
        <taxon>Bugulidae</taxon>
        <taxon>Bugula</taxon>
    </lineage>
</organism>
<sequence>MAGYESDEFISYDFDDSYVYRKPTGDRSTNEVAGPKKVRVTEAIANLKQFSRKKTYIELDNYESEDDNETDLNNNTPSDSDTDGEDSETYSDADDFLYSGSKSSLRYGVDSNPLPPPAEPYPLEELRILKLTGIGGFKDTEDESTSEKTWLF</sequence>
<dbReference type="EMBL" id="VXIV02001167">
    <property type="protein sequence ID" value="KAF6034049.1"/>
    <property type="molecule type" value="Genomic_DNA"/>
</dbReference>
<evidence type="ECO:0000256" key="1">
    <source>
        <dbReference type="SAM" id="MobiDB-lite"/>
    </source>
</evidence>
<feature type="compositionally biased region" description="Acidic residues" evidence="1">
    <location>
        <begin position="60"/>
        <end position="70"/>
    </location>
</feature>
<name>A0A7J7K5Z1_BUGNE</name>
<accession>A0A7J7K5Z1</accession>
<reference evidence="2" key="1">
    <citation type="submission" date="2020-06" db="EMBL/GenBank/DDBJ databases">
        <title>Draft genome of Bugula neritina, a colonial animal packing powerful symbionts and potential medicines.</title>
        <authorList>
            <person name="Rayko M."/>
        </authorList>
    </citation>
    <scope>NUCLEOTIDE SEQUENCE [LARGE SCALE GENOMIC DNA]</scope>
    <source>
        <strain evidence="2">Kwan_BN1</strain>
    </source>
</reference>
<feature type="region of interest" description="Disordered" evidence="1">
    <location>
        <begin position="60"/>
        <end position="97"/>
    </location>
</feature>
<keyword evidence="3" id="KW-1185">Reference proteome</keyword>
<evidence type="ECO:0000313" key="2">
    <source>
        <dbReference type="EMBL" id="KAF6034049.1"/>
    </source>
</evidence>
<feature type="compositionally biased region" description="Acidic residues" evidence="1">
    <location>
        <begin position="80"/>
        <end position="95"/>
    </location>
</feature>
<proteinExistence type="predicted"/>
<gene>
    <name evidence="2" type="ORF">EB796_007640</name>
</gene>
<dbReference type="Proteomes" id="UP000593567">
    <property type="component" value="Unassembled WGS sequence"/>
</dbReference>
<dbReference type="AlphaFoldDB" id="A0A7J7K5Z1"/>